<comment type="caution">
    <text evidence="5">Lacks conserved residue(s) required for the propagation of feature annotation.</text>
</comment>
<feature type="binding site" evidence="5">
    <location>
        <position position="94"/>
    </location>
    <ligand>
        <name>S-adenosyl-L-methionine</name>
        <dbReference type="ChEBI" id="CHEBI:59789"/>
    </ligand>
</feature>
<dbReference type="STRING" id="679897.HMU08400"/>
<keyword evidence="1 5" id="KW-0474">Menaquinone biosynthesis</keyword>
<dbReference type="InterPro" id="IPR023576">
    <property type="entry name" value="UbiE/COQ5_MeTrFase_CS"/>
</dbReference>
<proteinExistence type="inferred from homology"/>
<dbReference type="InterPro" id="IPR004033">
    <property type="entry name" value="UbiE/COQ5_MeTrFase"/>
</dbReference>
<dbReference type="PROSITE" id="PS01183">
    <property type="entry name" value="UBIE_1"/>
    <property type="match status" value="1"/>
</dbReference>
<dbReference type="NCBIfam" id="TIGR01934">
    <property type="entry name" value="MenG_MenH_UbiE"/>
    <property type="match status" value="1"/>
</dbReference>
<dbReference type="EC" id="2.1.1.163" evidence="5"/>
<feature type="binding site" evidence="5">
    <location>
        <position position="72"/>
    </location>
    <ligand>
        <name>S-adenosyl-L-methionine</name>
        <dbReference type="ChEBI" id="CHEBI:59789"/>
    </ligand>
</feature>
<dbReference type="UniPathway" id="UPA00232"/>
<comment type="pathway">
    <text evidence="5">Quinol/quinone metabolism; menaquinone biosynthesis; menaquinol from 1,4-dihydroxy-2-naphthoate: step 2/2.</text>
</comment>
<dbReference type="PANTHER" id="PTHR43591">
    <property type="entry name" value="METHYLTRANSFERASE"/>
    <property type="match status" value="1"/>
</dbReference>
<comment type="similarity">
    <text evidence="5">Belongs to the class I-like SAM-binding methyltransferase superfamily. MenG/UbiE family.</text>
</comment>
<dbReference type="GO" id="GO:0009234">
    <property type="term" value="P:menaquinone biosynthetic process"/>
    <property type="evidence" value="ECO:0007669"/>
    <property type="project" value="UniProtKB-UniRule"/>
</dbReference>
<evidence type="ECO:0000256" key="2">
    <source>
        <dbReference type="ARBA" id="ARBA00022603"/>
    </source>
</evidence>
<evidence type="ECO:0000256" key="4">
    <source>
        <dbReference type="ARBA" id="ARBA00022691"/>
    </source>
</evidence>
<dbReference type="HAMAP" id="MF_01813">
    <property type="entry name" value="MenG_UbiE_methyltr"/>
    <property type="match status" value="1"/>
</dbReference>
<dbReference type="eggNOG" id="COG2226">
    <property type="taxonomic scope" value="Bacteria"/>
</dbReference>
<dbReference type="CDD" id="cd02440">
    <property type="entry name" value="AdoMet_MTases"/>
    <property type="match status" value="1"/>
</dbReference>
<dbReference type="GO" id="GO:0008425">
    <property type="term" value="F:2-methoxy-6-polyprenyl-1,4-benzoquinol methyltransferase activity"/>
    <property type="evidence" value="ECO:0007669"/>
    <property type="project" value="TreeGrafter"/>
</dbReference>
<gene>
    <name evidence="6" type="primary">ubiE</name>
    <name evidence="5" type="synonym">menG</name>
    <name evidence="6" type="ordered locus">HMU08400</name>
</gene>
<keyword evidence="3 5" id="KW-0808">Transferase</keyword>
<dbReference type="PANTHER" id="PTHR43591:SF24">
    <property type="entry name" value="2-METHOXY-6-POLYPRENYL-1,4-BENZOQUINOL METHYLASE, MITOCHONDRIAL"/>
    <property type="match status" value="1"/>
</dbReference>
<accession>D3UHX4</accession>
<protein>
    <recommendedName>
        <fullName evidence="5">Demethylmenaquinone methyltransferase</fullName>
        <ecNumber evidence="5">2.1.1.163</ecNumber>
    </recommendedName>
</protein>
<dbReference type="Pfam" id="PF01209">
    <property type="entry name" value="Ubie_methyltran"/>
    <property type="match status" value="1"/>
</dbReference>
<comment type="function">
    <text evidence="5">Methyltransferase required for the conversion of demethylmenaquinol (DMKH2) to menaquinol (MKH2).</text>
</comment>
<dbReference type="UniPathway" id="UPA00079">
    <property type="reaction ID" value="UER00169"/>
</dbReference>
<evidence type="ECO:0000256" key="3">
    <source>
        <dbReference type="ARBA" id="ARBA00022679"/>
    </source>
</evidence>
<dbReference type="GO" id="GO:0032259">
    <property type="term" value="P:methylation"/>
    <property type="evidence" value="ECO:0007669"/>
    <property type="project" value="UniProtKB-KW"/>
</dbReference>
<dbReference type="SUPFAM" id="SSF53335">
    <property type="entry name" value="S-adenosyl-L-methionine-dependent methyltransferases"/>
    <property type="match status" value="1"/>
</dbReference>
<evidence type="ECO:0000313" key="6">
    <source>
        <dbReference type="EMBL" id="CBG40097.1"/>
    </source>
</evidence>
<dbReference type="HOGENOM" id="CLU_037990_0_0_7"/>
<organism evidence="6 7">
    <name type="scientific">Helicobacter mustelae (strain ATCC 43772 / CCUG 25715 / CIP 103759 / LMG 18044 / NCTC 12198 / R85-136P)</name>
    <name type="common">Campylobacter mustelae</name>
    <dbReference type="NCBI Taxonomy" id="679897"/>
    <lineage>
        <taxon>Bacteria</taxon>
        <taxon>Pseudomonadati</taxon>
        <taxon>Campylobacterota</taxon>
        <taxon>Epsilonproteobacteria</taxon>
        <taxon>Campylobacterales</taxon>
        <taxon>Helicobacteraceae</taxon>
        <taxon>Helicobacter</taxon>
    </lineage>
</organism>
<dbReference type="Proteomes" id="UP000001522">
    <property type="component" value="Chromosome"/>
</dbReference>
<name>D3UHX4_HELM1</name>
<dbReference type="GO" id="GO:0043770">
    <property type="term" value="F:demethylmenaquinone methyltransferase activity"/>
    <property type="evidence" value="ECO:0007669"/>
    <property type="project" value="UniProtKB-UniRule"/>
</dbReference>
<dbReference type="InterPro" id="IPR029063">
    <property type="entry name" value="SAM-dependent_MTases_sf"/>
</dbReference>
<evidence type="ECO:0000313" key="7">
    <source>
        <dbReference type="Proteomes" id="UP000001522"/>
    </source>
</evidence>
<evidence type="ECO:0000256" key="1">
    <source>
        <dbReference type="ARBA" id="ARBA00022428"/>
    </source>
</evidence>
<reference evidence="6 7" key="1">
    <citation type="journal article" date="2010" name="BMC Genomics">
        <title>Comparative genomics and proteomics of Helicobacter mustelae, an ulcerogenic and carcinogenic gastric pathogen.</title>
        <authorList>
            <person name="O'Toole P.W."/>
            <person name="Snelling W.J."/>
            <person name="Canchaya C."/>
            <person name="Forde B.M."/>
            <person name="Hardie K.R."/>
            <person name="Josenhans C."/>
            <person name="Graham R.L.J."/>
            <person name="McMullan G."/>
            <person name="Parkhill J."/>
            <person name="Belda E."/>
            <person name="Bentley S.D."/>
        </authorList>
    </citation>
    <scope>NUCLEOTIDE SEQUENCE [LARGE SCALE GENOMIC DNA]</scope>
    <source>
        <strain evidence="7">ATCC 43772 / LMG 18044 / NCTC 12198 / 12198</strain>
    </source>
</reference>
<keyword evidence="7" id="KW-1185">Reference proteome</keyword>
<evidence type="ECO:0000256" key="5">
    <source>
        <dbReference type="HAMAP-Rule" id="MF_01813"/>
    </source>
</evidence>
<keyword evidence="4 5" id="KW-0949">S-adenosyl-L-methionine</keyword>
<dbReference type="PROSITE" id="PS51608">
    <property type="entry name" value="SAM_MT_UBIE"/>
    <property type="match status" value="1"/>
</dbReference>
<dbReference type="KEGG" id="hms:HMU08400"/>
<comment type="catalytic activity">
    <reaction evidence="5">
        <text>a 2-demethylmenaquinol + S-adenosyl-L-methionine = a menaquinol + S-adenosyl-L-homocysteine + H(+)</text>
        <dbReference type="Rhea" id="RHEA:42640"/>
        <dbReference type="Rhea" id="RHEA-COMP:9539"/>
        <dbReference type="Rhea" id="RHEA-COMP:9563"/>
        <dbReference type="ChEBI" id="CHEBI:15378"/>
        <dbReference type="ChEBI" id="CHEBI:18151"/>
        <dbReference type="ChEBI" id="CHEBI:55437"/>
        <dbReference type="ChEBI" id="CHEBI:57856"/>
        <dbReference type="ChEBI" id="CHEBI:59789"/>
        <dbReference type="EC" id="2.1.1.163"/>
    </reaction>
</comment>
<dbReference type="AlphaFoldDB" id="D3UHX4"/>
<sequence>MDWSMENKQEQILENKQEKIIEMFNEIAPNYDRINRIMSMGVDVAWRRDACKRALELQKNNPLCIADIACGTGDMILHWEKQSRDRKVSFIGIDPSSKMLEVAKEKLSKIPAKLHESMAQDLWVLENESVDVLSIAYGIRNVVDIERALSEFWRVLKPNGVLVILEFTRKECRGFLDKMMQFYTRKILPVVGGMISRNYRAYAYLPHSIDGFLSTEVLEQKIKERGFKMMMVKGYNVNISTLFLAKKEQ</sequence>
<keyword evidence="6" id="KW-0830">Ubiquinone</keyword>
<keyword evidence="2 5" id="KW-0489">Methyltransferase</keyword>
<dbReference type="Gene3D" id="3.40.50.150">
    <property type="entry name" value="Vaccinia Virus protein VP39"/>
    <property type="match status" value="1"/>
</dbReference>
<dbReference type="EMBL" id="FN555004">
    <property type="protein sequence ID" value="CBG40097.1"/>
    <property type="molecule type" value="Genomic_DNA"/>
</dbReference>
<dbReference type="NCBIfam" id="NF001244">
    <property type="entry name" value="PRK00216.1-5"/>
    <property type="match status" value="1"/>
</dbReference>